<evidence type="ECO:0000256" key="1">
    <source>
        <dbReference type="ARBA" id="ARBA00006249"/>
    </source>
</evidence>
<organism evidence="9 10">
    <name type="scientific">Fusarium longipes</name>
    <dbReference type="NCBI Taxonomy" id="694270"/>
    <lineage>
        <taxon>Eukaryota</taxon>
        <taxon>Fungi</taxon>
        <taxon>Dikarya</taxon>
        <taxon>Ascomycota</taxon>
        <taxon>Pezizomycotina</taxon>
        <taxon>Sordariomycetes</taxon>
        <taxon>Hypocreomycetidae</taxon>
        <taxon>Hypocreales</taxon>
        <taxon>Nectriaceae</taxon>
        <taxon>Fusarium</taxon>
    </lineage>
</organism>
<evidence type="ECO:0000256" key="5">
    <source>
        <dbReference type="ARBA" id="ARBA00022801"/>
    </source>
</evidence>
<dbReference type="PANTHER" id="PTHR33938:SF8">
    <property type="entry name" value="CARBOXYLIC ESTER HYDROLASE"/>
    <property type="match status" value="1"/>
</dbReference>
<dbReference type="GO" id="GO:0046872">
    <property type="term" value="F:metal ion binding"/>
    <property type="evidence" value="ECO:0007669"/>
    <property type="project" value="UniProtKB-KW"/>
</dbReference>
<dbReference type="Proteomes" id="UP000266234">
    <property type="component" value="Unassembled WGS sequence"/>
</dbReference>
<comment type="caution">
    <text evidence="9">The sequence shown here is derived from an EMBL/GenBank/DDBJ whole genome shotgun (WGS) entry which is preliminary data.</text>
</comment>
<dbReference type="STRING" id="694270.A0A395T0W3"/>
<dbReference type="InterPro" id="IPR029058">
    <property type="entry name" value="AB_hydrolase_fold"/>
</dbReference>
<keyword evidence="4 8" id="KW-0732">Signal</keyword>
<evidence type="ECO:0000256" key="3">
    <source>
        <dbReference type="ARBA" id="ARBA00022723"/>
    </source>
</evidence>
<evidence type="ECO:0000256" key="8">
    <source>
        <dbReference type="RuleBase" id="RU361238"/>
    </source>
</evidence>
<keyword evidence="7" id="KW-1015">Disulfide bond</keyword>
<keyword evidence="5 8" id="KW-0378">Hydrolase</keyword>
<dbReference type="OrthoDB" id="3039123at2759"/>
<evidence type="ECO:0000313" key="10">
    <source>
        <dbReference type="Proteomes" id="UP000266234"/>
    </source>
</evidence>
<reference evidence="9 10" key="1">
    <citation type="journal article" date="2018" name="PLoS Pathog.">
        <title>Evolution of structural diversity of trichothecenes, a family of toxins produced by plant pathogenic and entomopathogenic fungi.</title>
        <authorList>
            <person name="Proctor R.H."/>
            <person name="McCormick S.P."/>
            <person name="Kim H.S."/>
            <person name="Cardoza R.E."/>
            <person name="Stanley A.M."/>
            <person name="Lindo L."/>
            <person name="Kelly A."/>
            <person name="Brown D.W."/>
            <person name="Lee T."/>
            <person name="Vaughan M.M."/>
            <person name="Alexander N.J."/>
            <person name="Busman M."/>
            <person name="Gutierrez S."/>
        </authorList>
    </citation>
    <scope>NUCLEOTIDE SEQUENCE [LARGE SCALE GENOMIC DNA]</scope>
    <source>
        <strain evidence="9 10">NRRL 20695</strain>
    </source>
</reference>
<dbReference type="InterPro" id="IPR011118">
    <property type="entry name" value="Tannase/feruloyl_esterase"/>
</dbReference>
<dbReference type="SUPFAM" id="SSF53474">
    <property type="entry name" value="alpha/beta-Hydrolases"/>
    <property type="match status" value="1"/>
</dbReference>
<dbReference type="Gene3D" id="3.40.50.1820">
    <property type="entry name" value="alpha/beta hydrolase"/>
    <property type="match status" value="1"/>
</dbReference>
<dbReference type="GO" id="GO:0030600">
    <property type="term" value="F:feruloyl esterase activity"/>
    <property type="evidence" value="ECO:0007669"/>
    <property type="project" value="UniProtKB-ARBA"/>
</dbReference>
<accession>A0A395T0W3</accession>
<proteinExistence type="inferred from homology"/>
<sequence>MLFSNLSSIPLVFQGLINGVFAQSVCSDDRFSSVRLNNAEIISANANMSDIELPEWPTNEWPTSSSKPITVCKVTVQYTHPGWNDTINTYVWLPVSGWNQRFVGVGGGGWSTGDIEDLGSPVSKGYAAVTTDGGHLLANRQELSWALTSSGNLNWPALQNFAAVSLDDAATLGKAITAAYYGKEPKYSYWNGCSTGGRQGHMMAQRYPTQYNGILAAASAFNWDKFIVSEYWPQAVMHSLGYYPPTCELDAITKALIEACDSLDGVEDGIVSNSDGCDFDPASIAGLTVSCDNPPGTIQVSEKAAEIARLAWRGPQTEDGKFLWLFRQSVNRFASVMGTADADLTDFKKAGGKLISWHGTADELIPYKGSVDYFKRVLKQDPDATDYYRFFEAPGVEHCNGGPGWFPGGAFDALVEWVEEGKAPATLYAETVGSEKMRAVGLCAYPKKITYRGGDTSLASSFGCE</sequence>
<dbReference type="EC" id="3.1.1.-" evidence="8"/>
<name>A0A395T0W3_9HYPO</name>
<evidence type="ECO:0000256" key="4">
    <source>
        <dbReference type="ARBA" id="ARBA00022729"/>
    </source>
</evidence>
<dbReference type="Pfam" id="PF07519">
    <property type="entry name" value="Tannase"/>
    <property type="match status" value="2"/>
</dbReference>
<comment type="similarity">
    <text evidence="1 8">Belongs to the tannase family.</text>
</comment>
<keyword evidence="3" id="KW-0479">Metal-binding</keyword>
<dbReference type="AlphaFoldDB" id="A0A395T0W3"/>
<protein>
    <recommendedName>
        <fullName evidence="8">Carboxylic ester hydrolase</fullName>
        <ecNumber evidence="8">3.1.1.-</ecNumber>
    </recommendedName>
</protein>
<dbReference type="PANTHER" id="PTHR33938">
    <property type="entry name" value="FERULOYL ESTERASE B-RELATED"/>
    <property type="match status" value="1"/>
</dbReference>
<feature type="chain" id="PRO_5017101284" description="Carboxylic ester hydrolase" evidence="8">
    <location>
        <begin position="23"/>
        <end position="465"/>
    </location>
</feature>
<evidence type="ECO:0000256" key="6">
    <source>
        <dbReference type="ARBA" id="ARBA00022837"/>
    </source>
</evidence>
<keyword evidence="10" id="KW-1185">Reference proteome</keyword>
<evidence type="ECO:0000256" key="7">
    <source>
        <dbReference type="ARBA" id="ARBA00023157"/>
    </source>
</evidence>
<gene>
    <name evidence="9" type="ORF">FLONG3_3484</name>
</gene>
<keyword evidence="6" id="KW-0106">Calcium</keyword>
<keyword evidence="2" id="KW-0719">Serine esterase</keyword>
<evidence type="ECO:0000256" key="2">
    <source>
        <dbReference type="ARBA" id="ARBA00022487"/>
    </source>
</evidence>
<evidence type="ECO:0000313" key="9">
    <source>
        <dbReference type="EMBL" id="RGP78348.1"/>
    </source>
</evidence>
<feature type="signal peptide" evidence="8">
    <location>
        <begin position="1"/>
        <end position="22"/>
    </location>
</feature>
<dbReference type="EMBL" id="PXOG01000070">
    <property type="protein sequence ID" value="RGP78348.1"/>
    <property type="molecule type" value="Genomic_DNA"/>
</dbReference>